<keyword evidence="2" id="KW-1185">Reference proteome</keyword>
<sequence length="98" mass="10686">MPSRSKGYVDIITVPAKLESTTLVFSYGVGPVSNSARTFEDLRTHSPRTSLCVASPHDSSTGGSDLRHLDIIGEERTERKLEVSNSKGGPIQSRLLRM</sequence>
<dbReference type="Proteomes" id="UP001057402">
    <property type="component" value="Chromosome 4"/>
</dbReference>
<evidence type="ECO:0000313" key="1">
    <source>
        <dbReference type="EMBL" id="KAI4376950.1"/>
    </source>
</evidence>
<name>A0ACB9RDD0_9MYRT</name>
<dbReference type="EMBL" id="CM042883">
    <property type="protein sequence ID" value="KAI4376950.1"/>
    <property type="molecule type" value="Genomic_DNA"/>
</dbReference>
<comment type="caution">
    <text evidence="1">The sequence shown here is derived from an EMBL/GenBank/DDBJ whole genome shotgun (WGS) entry which is preliminary data.</text>
</comment>
<gene>
    <name evidence="1" type="ORF">MLD38_014651</name>
</gene>
<accession>A0ACB9RDD0</accession>
<reference evidence="2" key="1">
    <citation type="journal article" date="2023" name="Front. Plant Sci.">
        <title>Chromosomal-level genome assembly of Melastoma candidum provides insights into trichome evolution.</title>
        <authorList>
            <person name="Zhong Y."/>
            <person name="Wu W."/>
            <person name="Sun C."/>
            <person name="Zou P."/>
            <person name="Liu Y."/>
            <person name="Dai S."/>
            <person name="Zhou R."/>
        </authorList>
    </citation>
    <scope>NUCLEOTIDE SEQUENCE [LARGE SCALE GENOMIC DNA]</scope>
</reference>
<protein>
    <submittedName>
        <fullName evidence="1">Uncharacterized protein</fullName>
    </submittedName>
</protein>
<proteinExistence type="predicted"/>
<organism evidence="1 2">
    <name type="scientific">Melastoma candidum</name>
    <dbReference type="NCBI Taxonomy" id="119954"/>
    <lineage>
        <taxon>Eukaryota</taxon>
        <taxon>Viridiplantae</taxon>
        <taxon>Streptophyta</taxon>
        <taxon>Embryophyta</taxon>
        <taxon>Tracheophyta</taxon>
        <taxon>Spermatophyta</taxon>
        <taxon>Magnoliopsida</taxon>
        <taxon>eudicotyledons</taxon>
        <taxon>Gunneridae</taxon>
        <taxon>Pentapetalae</taxon>
        <taxon>rosids</taxon>
        <taxon>malvids</taxon>
        <taxon>Myrtales</taxon>
        <taxon>Melastomataceae</taxon>
        <taxon>Melastomatoideae</taxon>
        <taxon>Melastomateae</taxon>
        <taxon>Melastoma</taxon>
    </lineage>
</organism>
<evidence type="ECO:0000313" key="2">
    <source>
        <dbReference type="Proteomes" id="UP001057402"/>
    </source>
</evidence>